<feature type="region of interest" description="Disordered" evidence="1">
    <location>
        <begin position="33"/>
        <end position="56"/>
    </location>
</feature>
<gene>
    <name evidence="3" type="ORF">GKQ77_13570</name>
</gene>
<evidence type="ECO:0000313" key="3">
    <source>
        <dbReference type="EMBL" id="MBW5422582.1"/>
    </source>
</evidence>
<organism evidence="3 4">
    <name type="scientific">Streptomyces anatolicus</name>
    <dbReference type="NCBI Taxonomy" id="2675858"/>
    <lineage>
        <taxon>Bacteria</taxon>
        <taxon>Bacillati</taxon>
        <taxon>Actinomycetota</taxon>
        <taxon>Actinomycetes</taxon>
        <taxon>Kitasatosporales</taxon>
        <taxon>Streptomycetaceae</taxon>
        <taxon>Streptomyces</taxon>
    </lineage>
</organism>
<evidence type="ECO:0000256" key="2">
    <source>
        <dbReference type="SAM" id="SignalP"/>
    </source>
</evidence>
<dbReference type="Proteomes" id="UP001197114">
    <property type="component" value="Unassembled WGS sequence"/>
</dbReference>
<reference evidence="3 4" key="1">
    <citation type="submission" date="2019-11" db="EMBL/GenBank/DDBJ databases">
        <authorList>
            <person name="Ay H."/>
        </authorList>
    </citation>
    <scope>NUCLEOTIDE SEQUENCE [LARGE SCALE GENOMIC DNA]</scope>
    <source>
        <strain evidence="3 4">BG9H</strain>
    </source>
</reference>
<comment type="caution">
    <text evidence="3">The sequence shown here is derived from an EMBL/GenBank/DDBJ whole genome shotgun (WGS) entry which is preliminary data.</text>
</comment>
<dbReference type="EMBL" id="WMBF01000117">
    <property type="protein sequence ID" value="MBW5422582.1"/>
    <property type="molecule type" value="Genomic_DNA"/>
</dbReference>
<protein>
    <submittedName>
        <fullName evidence="3">Uncharacterized protein</fullName>
    </submittedName>
</protein>
<feature type="compositionally biased region" description="Basic and acidic residues" evidence="1">
    <location>
        <begin position="324"/>
        <end position="333"/>
    </location>
</feature>
<accession>A0ABS6YME3</accession>
<dbReference type="RefSeq" id="WP_219688981.1">
    <property type="nucleotide sequence ID" value="NZ_WMBF01000117.1"/>
</dbReference>
<feature type="signal peptide" evidence="2">
    <location>
        <begin position="1"/>
        <end position="35"/>
    </location>
</feature>
<feature type="compositionally biased region" description="Low complexity" evidence="1">
    <location>
        <begin position="175"/>
        <end position="194"/>
    </location>
</feature>
<keyword evidence="2" id="KW-0732">Signal</keyword>
<sequence length="370" mass="39360">MSTSNPHTARSARRGLVLAALACLSLAMPAPPAHAGPVSSDSVELPPLPEARAYDGKRKPIKDYRKVLQECQTPQGKPSPCVFELKEKKEYNTAVVSVGNAVENCTDDPIIVTKEAELTSSSTDNIGGEISGTALFEGTINNTASVTMDDTVQMTGSATKQNATESTHQTWSPHSSKAQSSSTSKASSQYSATATGQNTAHVGVTDSVLVGARASFTAAFRATFSKSWTKTATETMTHKFEVRPGRTLQFGAAFAMATITGDMVNKENGKKLENFSMHTPSTANSSRLIAQAFNSQSCPDLAQQKGNKNSEQGEHSNEQKGSGKGKDKDKDKGGSSNSDRALKPGQKAEAQQSLIPGRQPVETWQVPLHR</sequence>
<feature type="chain" id="PRO_5046622568" evidence="2">
    <location>
        <begin position="36"/>
        <end position="370"/>
    </location>
</feature>
<name>A0ABS6YME3_9ACTN</name>
<feature type="compositionally biased region" description="Polar residues" evidence="1">
    <location>
        <begin position="299"/>
        <end position="310"/>
    </location>
</feature>
<evidence type="ECO:0000313" key="4">
    <source>
        <dbReference type="Proteomes" id="UP001197114"/>
    </source>
</evidence>
<proteinExistence type="predicted"/>
<feature type="region of interest" description="Disordered" evidence="1">
    <location>
        <begin position="299"/>
        <end position="370"/>
    </location>
</feature>
<feature type="region of interest" description="Disordered" evidence="1">
    <location>
        <begin position="155"/>
        <end position="196"/>
    </location>
</feature>
<evidence type="ECO:0000256" key="1">
    <source>
        <dbReference type="SAM" id="MobiDB-lite"/>
    </source>
</evidence>
<keyword evidence="4" id="KW-1185">Reference proteome</keyword>
<feature type="compositionally biased region" description="Polar residues" evidence="1">
    <location>
        <begin position="155"/>
        <end position="174"/>
    </location>
</feature>